<name>A0ABT2P331_9GAMM</name>
<protein>
    <submittedName>
        <fullName evidence="2">SGNH hydrolase domain-containing protein</fullName>
    </submittedName>
</protein>
<feature type="domain" description="SGNH" evidence="1">
    <location>
        <begin position="48"/>
        <end position="274"/>
    </location>
</feature>
<evidence type="ECO:0000313" key="3">
    <source>
        <dbReference type="Proteomes" id="UP001431192"/>
    </source>
</evidence>
<evidence type="ECO:0000313" key="2">
    <source>
        <dbReference type="EMBL" id="MCT8987047.1"/>
    </source>
</evidence>
<keyword evidence="2" id="KW-0378">Hydrolase</keyword>
<gene>
    <name evidence="2" type="ORF">N4T56_11935</name>
</gene>
<comment type="caution">
    <text evidence="2">The sequence shown here is derived from an EMBL/GenBank/DDBJ whole genome shotgun (WGS) entry which is preliminary data.</text>
</comment>
<dbReference type="RefSeq" id="WP_261733377.1">
    <property type="nucleotide sequence ID" value="NZ_JAODOQ010000001.1"/>
</dbReference>
<proteinExistence type="predicted"/>
<organism evidence="2 3">
    <name type="scientific">Shewanella phaeophyticola</name>
    <dbReference type="NCBI Taxonomy" id="2978345"/>
    <lineage>
        <taxon>Bacteria</taxon>
        <taxon>Pseudomonadati</taxon>
        <taxon>Pseudomonadota</taxon>
        <taxon>Gammaproteobacteria</taxon>
        <taxon>Alteromonadales</taxon>
        <taxon>Shewanellaceae</taxon>
        <taxon>Shewanella</taxon>
    </lineage>
</organism>
<dbReference type="Pfam" id="PF19040">
    <property type="entry name" value="SGNH"/>
    <property type="match status" value="1"/>
</dbReference>
<accession>A0ABT2P331</accession>
<sequence>MKFFLLVFFSLVTIVTCGLFSDGFSNRFTDKENLIFNSIYEGTNERNCLAADRDATRGLLERCTYGGNGSKILLLGDSHANHLNEFLLNLKDEQALQPRIAEFTQGACNPILDFPYSISSSKEHATACFIKNSKTLDIVSEFKPDLIVLSARWPRSSTVHTLINGKLEVVDISEFTLKFEQTLKQLLSLNVNVVVFNDVAGTGDVGYNCPIKKILLKDDRTCQIKEPNYDKWFVSLNSQLSSTLKYKFINLNDFICIDGFCETENVGFPLYKDAAI</sequence>
<reference evidence="2" key="1">
    <citation type="submission" date="2022-09" db="EMBL/GenBank/DDBJ databases">
        <title>Shewanella sp. KJ10-1 sp.nov, isolated from marine algae.</title>
        <authorList>
            <person name="Butt M."/>
            <person name="Lee J.K."/>
            <person name="Kim J.M."/>
            <person name="Choi D.G."/>
        </authorList>
    </citation>
    <scope>NUCLEOTIDE SEQUENCE</scope>
    <source>
        <strain evidence="2">KJ10-1</strain>
    </source>
</reference>
<dbReference type="GO" id="GO:0016787">
    <property type="term" value="F:hydrolase activity"/>
    <property type="evidence" value="ECO:0007669"/>
    <property type="project" value="UniProtKB-KW"/>
</dbReference>
<dbReference type="InterPro" id="IPR043968">
    <property type="entry name" value="SGNH"/>
</dbReference>
<evidence type="ECO:0000259" key="1">
    <source>
        <dbReference type="Pfam" id="PF19040"/>
    </source>
</evidence>
<keyword evidence="3" id="KW-1185">Reference proteome</keyword>
<dbReference type="EMBL" id="JAODOQ010000001">
    <property type="protein sequence ID" value="MCT8987047.1"/>
    <property type="molecule type" value="Genomic_DNA"/>
</dbReference>
<dbReference type="Proteomes" id="UP001431192">
    <property type="component" value="Unassembled WGS sequence"/>
</dbReference>